<dbReference type="EMBL" id="HACG01043578">
    <property type="protein sequence ID" value="CEK90443.1"/>
    <property type="molecule type" value="Transcribed_RNA"/>
</dbReference>
<evidence type="ECO:0000313" key="1">
    <source>
        <dbReference type="EMBL" id="CEK90443.1"/>
    </source>
</evidence>
<dbReference type="AlphaFoldDB" id="A0A0B7BBQ2"/>
<name>A0A0B7BBQ2_9EUPU</name>
<gene>
    <name evidence="1" type="primary">ORF176950</name>
</gene>
<feature type="non-terminal residue" evidence="1">
    <location>
        <position position="61"/>
    </location>
</feature>
<reference evidence="1" key="1">
    <citation type="submission" date="2014-12" db="EMBL/GenBank/DDBJ databases">
        <title>Insight into the proteome of Arion vulgaris.</title>
        <authorList>
            <person name="Aradska J."/>
            <person name="Bulat T."/>
            <person name="Smidak R."/>
            <person name="Sarate P."/>
            <person name="Gangsoo J."/>
            <person name="Sialana F."/>
            <person name="Bilban M."/>
            <person name="Lubec G."/>
        </authorList>
    </citation>
    <scope>NUCLEOTIDE SEQUENCE</scope>
    <source>
        <tissue evidence="1">Skin</tissue>
    </source>
</reference>
<proteinExistence type="predicted"/>
<protein>
    <submittedName>
        <fullName evidence="1">Uncharacterized protein</fullName>
    </submittedName>
</protein>
<organism evidence="1">
    <name type="scientific">Arion vulgaris</name>
    <dbReference type="NCBI Taxonomy" id="1028688"/>
    <lineage>
        <taxon>Eukaryota</taxon>
        <taxon>Metazoa</taxon>
        <taxon>Spiralia</taxon>
        <taxon>Lophotrochozoa</taxon>
        <taxon>Mollusca</taxon>
        <taxon>Gastropoda</taxon>
        <taxon>Heterobranchia</taxon>
        <taxon>Euthyneura</taxon>
        <taxon>Panpulmonata</taxon>
        <taxon>Eupulmonata</taxon>
        <taxon>Stylommatophora</taxon>
        <taxon>Helicina</taxon>
        <taxon>Arionoidea</taxon>
        <taxon>Arionidae</taxon>
        <taxon>Arion</taxon>
    </lineage>
</organism>
<sequence>MIKPTLSTKDDYQTMNRLKQIVIQCLRTGHSRLHIYMYTQFKIGSSVMCTGTPYCRAHTSR</sequence>
<accession>A0A0B7BBQ2</accession>